<proteinExistence type="predicted"/>
<feature type="region of interest" description="Disordered" evidence="1">
    <location>
        <begin position="1"/>
        <end position="41"/>
    </location>
</feature>
<dbReference type="Proteomes" id="UP000018467">
    <property type="component" value="Unassembled WGS sequence"/>
</dbReference>
<dbReference type="AlphaFoldDB" id="A0A3B1IZ72"/>
<feature type="compositionally biased region" description="Pro residues" evidence="1">
    <location>
        <begin position="21"/>
        <end position="33"/>
    </location>
</feature>
<feature type="compositionally biased region" description="Low complexity" evidence="1">
    <location>
        <begin position="158"/>
        <end position="171"/>
    </location>
</feature>
<feature type="region of interest" description="Disordered" evidence="1">
    <location>
        <begin position="158"/>
        <end position="190"/>
    </location>
</feature>
<protein>
    <submittedName>
        <fullName evidence="2">Fidgetin like 2</fullName>
    </submittedName>
</protein>
<feature type="region of interest" description="Disordered" evidence="1">
    <location>
        <begin position="205"/>
        <end position="283"/>
    </location>
</feature>
<accession>A0A3B1IZ72</accession>
<reference evidence="3" key="2">
    <citation type="journal article" date="2014" name="Nat. Commun.">
        <title>The cavefish genome reveals candidate genes for eye loss.</title>
        <authorList>
            <person name="McGaugh S.E."/>
            <person name="Gross J.B."/>
            <person name="Aken B."/>
            <person name="Blin M."/>
            <person name="Borowsky R."/>
            <person name="Chalopin D."/>
            <person name="Hinaux H."/>
            <person name="Jeffery W.R."/>
            <person name="Keene A."/>
            <person name="Ma L."/>
            <person name="Minx P."/>
            <person name="Murphy D."/>
            <person name="O'Quin K.E."/>
            <person name="Retaux S."/>
            <person name="Rohner N."/>
            <person name="Searle S.M."/>
            <person name="Stahl B.A."/>
            <person name="Tabin C."/>
            <person name="Volff J.N."/>
            <person name="Yoshizawa M."/>
            <person name="Warren W.C."/>
        </authorList>
    </citation>
    <scope>NUCLEOTIDE SEQUENCE [LARGE SCALE GENOMIC DNA]</scope>
    <source>
        <strain evidence="3">female</strain>
    </source>
</reference>
<evidence type="ECO:0000313" key="2">
    <source>
        <dbReference type="Ensembl" id="ENSAMXP00000035208.1"/>
    </source>
</evidence>
<dbReference type="InParanoid" id="A0A3B1IZ72"/>
<feature type="compositionally biased region" description="Polar residues" evidence="1">
    <location>
        <begin position="177"/>
        <end position="189"/>
    </location>
</feature>
<name>A0A3B1IZ72_ASTMX</name>
<reference evidence="2" key="3">
    <citation type="submission" date="2025-08" db="UniProtKB">
        <authorList>
            <consortium name="Ensembl"/>
        </authorList>
    </citation>
    <scope>IDENTIFICATION</scope>
</reference>
<dbReference type="Ensembl" id="ENSAMXT00000032943.1">
    <property type="protein sequence ID" value="ENSAMXP00000035208.1"/>
    <property type="gene ID" value="ENSAMXG00000042259.1"/>
</dbReference>
<dbReference type="STRING" id="7994.ENSAMXP00000035208"/>
<dbReference type="RefSeq" id="XP_007254290.1">
    <property type="nucleotide sequence ID" value="XM_007254228.4"/>
</dbReference>
<evidence type="ECO:0000313" key="3">
    <source>
        <dbReference type="Proteomes" id="UP000018467"/>
    </source>
</evidence>
<evidence type="ECO:0000256" key="1">
    <source>
        <dbReference type="SAM" id="MobiDB-lite"/>
    </source>
</evidence>
<dbReference type="GeneID" id="103042096"/>
<reference evidence="2" key="4">
    <citation type="submission" date="2025-09" db="UniProtKB">
        <authorList>
            <consortium name="Ensembl"/>
        </authorList>
    </citation>
    <scope>IDENTIFICATION</scope>
</reference>
<reference evidence="3" key="1">
    <citation type="submission" date="2013-03" db="EMBL/GenBank/DDBJ databases">
        <authorList>
            <person name="Jeffery W."/>
            <person name="Warren W."/>
            <person name="Wilson R.K."/>
        </authorList>
    </citation>
    <scope>NUCLEOTIDE SEQUENCE</scope>
    <source>
        <strain evidence="3">female</strain>
    </source>
</reference>
<dbReference type="KEGG" id="amex:103042096"/>
<dbReference type="Bgee" id="ENSAMXG00000042259">
    <property type="expression patterns" value="Expressed in embryo and 12 other cell types or tissues"/>
</dbReference>
<keyword evidence="3" id="KW-1185">Reference proteome</keyword>
<organism evidence="2 3">
    <name type="scientific">Astyanax mexicanus</name>
    <name type="common">Blind cave fish</name>
    <name type="synonym">Astyanax fasciatus mexicanus</name>
    <dbReference type="NCBI Taxonomy" id="7994"/>
    <lineage>
        <taxon>Eukaryota</taxon>
        <taxon>Metazoa</taxon>
        <taxon>Chordata</taxon>
        <taxon>Craniata</taxon>
        <taxon>Vertebrata</taxon>
        <taxon>Euteleostomi</taxon>
        <taxon>Actinopterygii</taxon>
        <taxon>Neopterygii</taxon>
        <taxon>Teleostei</taxon>
        <taxon>Ostariophysi</taxon>
        <taxon>Characiformes</taxon>
        <taxon>Characoidei</taxon>
        <taxon>Acestrorhamphidae</taxon>
        <taxon>Acestrorhamphinae</taxon>
        <taxon>Astyanax</taxon>
    </lineage>
</organism>
<dbReference type="GeneTree" id="ENSGT00980000198987"/>
<sequence length="283" mass="31122">MHWSSEWAEQHYDVSSTTSPPAHPKPLSYPQPSRPGFSGYSDDINALSASTLLKRYAERYSFSPAYPEPGTFRRSEPSQDAWSVGYSSEGLTGLEAVKGSLPTASNLSEQFSTGAISQDYTSTYTGPHLYHKPTYLPQPAFALPPTYPASAPAYTYPPSLTTPSSPSLLPSGIHTPTPLSTSLPSNHSLQPLKRPEEFQELPRNRKFGFDQPKTARVSPYAIRDSSDQPISDGIGNSSADLQNFRPDRLLSQPDLKVDMVRKTSHLQPLEAPSYGGPDQYTYH</sequence>
<dbReference type="OrthoDB" id="8803010at2759"/>